<evidence type="ECO:0000313" key="6">
    <source>
        <dbReference type="Proteomes" id="UP000199320"/>
    </source>
</evidence>
<gene>
    <name evidence="5" type="ORF">SAMN04488694_1045</name>
    <name evidence="4" type="ORF">SAMN05192552_10172</name>
</gene>
<evidence type="ECO:0000313" key="4">
    <source>
        <dbReference type="EMBL" id="SDD26455.1"/>
    </source>
</evidence>
<dbReference type="Gene3D" id="3.40.50.720">
    <property type="entry name" value="NAD(P)-binding Rossmann-like Domain"/>
    <property type="match status" value="1"/>
</dbReference>
<protein>
    <submittedName>
        <fullName evidence="5">Glutamate/Leucine/Phenylalanine/Valine dehydrogenase</fullName>
    </submittedName>
</protein>
<evidence type="ECO:0000259" key="3">
    <source>
        <dbReference type="Pfam" id="PF00208"/>
    </source>
</evidence>
<dbReference type="SUPFAM" id="SSF51735">
    <property type="entry name" value="NAD(P)-binding Rossmann-fold domains"/>
    <property type="match status" value="1"/>
</dbReference>
<evidence type="ECO:0000256" key="2">
    <source>
        <dbReference type="SAM" id="MobiDB-lite"/>
    </source>
</evidence>
<dbReference type="InterPro" id="IPR006096">
    <property type="entry name" value="Glu/Leu/Phe/Val/Trp_DH_C"/>
</dbReference>
<proteinExistence type="predicted"/>
<organism evidence="5 6">
    <name type="scientific">Natrinema hispanicum</name>
    <dbReference type="NCBI Taxonomy" id="392421"/>
    <lineage>
        <taxon>Archaea</taxon>
        <taxon>Methanobacteriati</taxon>
        <taxon>Methanobacteriota</taxon>
        <taxon>Stenosarchaea group</taxon>
        <taxon>Halobacteria</taxon>
        <taxon>Halobacteriales</taxon>
        <taxon>Natrialbaceae</taxon>
        <taxon>Natrinema</taxon>
    </lineage>
</organism>
<reference evidence="6 7" key="1">
    <citation type="submission" date="2016-10" db="EMBL/GenBank/DDBJ databases">
        <authorList>
            <person name="Varghese N."/>
            <person name="Submissions S."/>
        </authorList>
    </citation>
    <scope>NUCLEOTIDE SEQUENCE [LARGE SCALE GENOMIC DNA]</scope>
    <source>
        <strain evidence="4 7">CDM_1</strain>
        <strain evidence="6">CDM_6</strain>
    </source>
</reference>
<name>A0A1I0C2Z5_9EURY</name>
<dbReference type="Proteomes" id="UP000324021">
    <property type="component" value="Unassembled WGS sequence"/>
</dbReference>
<feature type="compositionally biased region" description="Basic residues" evidence="2">
    <location>
        <begin position="93"/>
        <end position="105"/>
    </location>
</feature>
<dbReference type="PANTHER" id="PTHR11606">
    <property type="entry name" value="GLUTAMATE DEHYDROGENASE"/>
    <property type="match status" value="1"/>
</dbReference>
<dbReference type="GO" id="GO:0006538">
    <property type="term" value="P:L-glutamate catabolic process"/>
    <property type="evidence" value="ECO:0007669"/>
    <property type="project" value="TreeGrafter"/>
</dbReference>
<evidence type="ECO:0000313" key="5">
    <source>
        <dbReference type="EMBL" id="SET13648.1"/>
    </source>
</evidence>
<accession>A0A1I0C2Z5</accession>
<feature type="region of interest" description="Disordered" evidence="2">
    <location>
        <begin position="74"/>
        <end position="105"/>
    </location>
</feature>
<dbReference type="Proteomes" id="UP000199320">
    <property type="component" value="Unassembled WGS sequence"/>
</dbReference>
<dbReference type="STRING" id="392421.SAMN04488694_1045"/>
<keyword evidence="1" id="KW-0560">Oxidoreductase</keyword>
<keyword evidence="6" id="KW-1185">Reference proteome</keyword>
<feature type="domain" description="Glutamate/phenylalanine/leucine/valine/L-tryptophan dehydrogenase C-terminal" evidence="3">
    <location>
        <begin position="2"/>
        <end position="72"/>
    </location>
</feature>
<evidence type="ECO:0000313" key="7">
    <source>
        <dbReference type="Proteomes" id="UP000324021"/>
    </source>
</evidence>
<dbReference type="Pfam" id="PF00208">
    <property type="entry name" value="ELFV_dehydrog"/>
    <property type="match status" value="1"/>
</dbReference>
<dbReference type="EMBL" id="FOIC01000004">
    <property type="protein sequence ID" value="SET13648.1"/>
    <property type="molecule type" value="Genomic_DNA"/>
</dbReference>
<evidence type="ECO:0000256" key="1">
    <source>
        <dbReference type="ARBA" id="ARBA00023002"/>
    </source>
</evidence>
<dbReference type="EMBL" id="FMZP01000017">
    <property type="protein sequence ID" value="SDD26455.1"/>
    <property type="molecule type" value="Genomic_DNA"/>
</dbReference>
<dbReference type="GO" id="GO:0004352">
    <property type="term" value="F:glutamate dehydrogenase (NAD+) activity"/>
    <property type="evidence" value="ECO:0007669"/>
    <property type="project" value="TreeGrafter"/>
</dbReference>
<reference evidence="5" key="2">
    <citation type="submission" date="2016-10" db="EMBL/GenBank/DDBJ databases">
        <authorList>
            <person name="de Groot N.N."/>
        </authorList>
    </citation>
    <scope>NUCLEOTIDE SEQUENCE [LARGE SCALE GENOMIC DNA]</scope>
    <source>
        <strain evidence="5">CDM_6</strain>
    </source>
</reference>
<sequence length="105" mass="11185">MNATRLLDERGAAVVAVSDVNGAASNPAGLDPQMILSHDEEPEAVTDYAEKTIDTDELLALDVDLLIVAASGDVYRRPPTSGGSKMPIGGCGRSRKDRTRSKREM</sequence>
<dbReference type="PANTHER" id="PTHR11606:SF13">
    <property type="entry name" value="GLUTAMATE DEHYDROGENASE 1, MITOCHONDRIAL"/>
    <property type="match status" value="1"/>
</dbReference>
<dbReference type="InterPro" id="IPR036291">
    <property type="entry name" value="NAD(P)-bd_dom_sf"/>
</dbReference>
<dbReference type="AlphaFoldDB" id="A0A1I0C2Z5"/>